<comment type="caution">
    <text evidence="2">The sequence shown here is derived from an EMBL/GenBank/DDBJ whole genome shotgun (WGS) entry which is preliminary data.</text>
</comment>
<evidence type="ECO:0000313" key="2">
    <source>
        <dbReference type="EMBL" id="KAJ3666777.1"/>
    </source>
</evidence>
<reference evidence="2" key="1">
    <citation type="journal article" date="2023" name="G3 (Bethesda)">
        <title>Whole genome assemblies of Zophobas morio and Tenebrio molitor.</title>
        <authorList>
            <person name="Kaur S."/>
            <person name="Stinson S.A."/>
            <person name="diCenzo G.C."/>
        </authorList>
    </citation>
    <scope>NUCLEOTIDE SEQUENCE</scope>
    <source>
        <strain evidence="2">QUZm001</strain>
    </source>
</reference>
<accession>A0AA38J9A5</accession>
<evidence type="ECO:0000256" key="1">
    <source>
        <dbReference type="SAM" id="MobiDB-lite"/>
    </source>
</evidence>
<keyword evidence="3" id="KW-1185">Reference proteome</keyword>
<sequence length="105" mass="11385">MSRGGRVMNRTGSSLIRVRVRIGVASHSLALPSLLLNAPGYLRTFRECLCGRPVTLRYQHCPMPTHNKTDNAAATTDICHGISGEDTTITGSTPPTTYSVRSDQN</sequence>
<name>A0AA38J9A5_9CUCU</name>
<gene>
    <name evidence="2" type="ORF">Zmor_002208</name>
</gene>
<dbReference type="EMBL" id="JALNTZ010000001">
    <property type="protein sequence ID" value="KAJ3666777.1"/>
    <property type="molecule type" value="Genomic_DNA"/>
</dbReference>
<dbReference type="AlphaFoldDB" id="A0AA38J9A5"/>
<protein>
    <submittedName>
        <fullName evidence="2">Uncharacterized protein</fullName>
    </submittedName>
</protein>
<feature type="region of interest" description="Disordered" evidence="1">
    <location>
        <begin position="85"/>
        <end position="105"/>
    </location>
</feature>
<dbReference type="Proteomes" id="UP001168821">
    <property type="component" value="Unassembled WGS sequence"/>
</dbReference>
<organism evidence="2 3">
    <name type="scientific">Zophobas morio</name>
    <dbReference type="NCBI Taxonomy" id="2755281"/>
    <lineage>
        <taxon>Eukaryota</taxon>
        <taxon>Metazoa</taxon>
        <taxon>Ecdysozoa</taxon>
        <taxon>Arthropoda</taxon>
        <taxon>Hexapoda</taxon>
        <taxon>Insecta</taxon>
        <taxon>Pterygota</taxon>
        <taxon>Neoptera</taxon>
        <taxon>Endopterygota</taxon>
        <taxon>Coleoptera</taxon>
        <taxon>Polyphaga</taxon>
        <taxon>Cucujiformia</taxon>
        <taxon>Tenebrionidae</taxon>
        <taxon>Zophobas</taxon>
    </lineage>
</organism>
<feature type="compositionally biased region" description="Low complexity" evidence="1">
    <location>
        <begin position="87"/>
        <end position="97"/>
    </location>
</feature>
<evidence type="ECO:0000313" key="3">
    <source>
        <dbReference type="Proteomes" id="UP001168821"/>
    </source>
</evidence>
<proteinExistence type="predicted"/>